<dbReference type="SUPFAM" id="SSF53448">
    <property type="entry name" value="Nucleotide-diphospho-sugar transferases"/>
    <property type="match status" value="1"/>
</dbReference>
<dbReference type="Pfam" id="PF00535">
    <property type="entry name" value="Glycos_transf_2"/>
    <property type="match status" value="1"/>
</dbReference>
<dbReference type="InterPro" id="IPR001173">
    <property type="entry name" value="Glyco_trans_2-like"/>
</dbReference>
<gene>
    <name evidence="3" type="ORF">A2361_00465</name>
</gene>
<accession>A0A1F8CWU1</accession>
<keyword evidence="1" id="KW-1133">Transmembrane helix</keyword>
<evidence type="ECO:0000256" key="1">
    <source>
        <dbReference type="SAM" id="Phobius"/>
    </source>
</evidence>
<protein>
    <recommendedName>
        <fullName evidence="2">Glycosyltransferase 2-like domain-containing protein</fullName>
    </recommendedName>
</protein>
<dbReference type="Gene3D" id="3.90.550.10">
    <property type="entry name" value="Spore Coat Polysaccharide Biosynthesis Protein SpsA, Chain A"/>
    <property type="match status" value="1"/>
</dbReference>
<dbReference type="InterPro" id="IPR029044">
    <property type="entry name" value="Nucleotide-diphossugar_trans"/>
</dbReference>
<feature type="transmembrane region" description="Helical" evidence="1">
    <location>
        <begin position="236"/>
        <end position="253"/>
    </location>
</feature>
<keyword evidence="1" id="KW-0472">Membrane</keyword>
<name>A0A1F8CWU1_9BACT</name>
<dbReference type="AlphaFoldDB" id="A0A1F8CWU1"/>
<proteinExistence type="predicted"/>
<sequence length="257" mass="30551">MTISVTIITLNEEENLERCLKSISSITSEIIIVDSGSKDKTLEIAKKYKARVFVRKFDNYANQKNFALRQARGEWILSLDADEEITPELKNEIKLAIDHKQSLALRARPLAINAYSIPRKNIIFGKFIKYSRWQPELDRHIWLFKKESGRWVGRVHEEVVVDGEVGRLKNAKIHYQYKTVREFVEMLNSYSELEAEEKVRKGVRFSFFRLFFDPIYNFLVRYIYRLGFLDGLHGFVLSYLMAIYHFIVWVKIWERER</sequence>
<evidence type="ECO:0000259" key="2">
    <source>
        <dbReference type="Pfam" id="PF00535"/>
    </source>
</evidence>
<dbReference type="PANTHER" id="PTHR43630:SF2">
    <property type="entry name" value="GLYCOSYLTRANSFERASE"/>
    <property type="match status" value="1"/>
</dbReference>
<reference evidence="3 4" key="1">
    <citation type="journal article" date="2016" name="Nat. Commun.">
        <title>Thousands of microbial genomes shed light on interconnected biogeochemical processes in an aquifer system.</title>
        <authorList>
            <person name="Anantharaman K."/>
            <person name="Brown C.T."/>
            <person name="Hug L.A."/>
            <person name="Sharon I."/>
            <person name="Castelle C.J."/>
            <person name="Probst A.J."/>
            <person name="Thomas B.C."/>
            <person name="Singh A."/>
            <person name="Wilkins M.J."/>
            <person name="Karaoz U."/>
            <person name="Brodie E.L."/>
            <person name="Williams K.H."/>
            <person name="Hubbard S.S."/>
            <person name="Banfield J.F."/>
        </authorList>
    </citation>
    <scope>NUCLEOTIDE SEQUENCE [LARGE SCALE GENOMIC DNA]</scope>
</reference>
<dbReference type="Proteomes" id="UP000178848">
    <property type="component" value="Unassembled WGS sequence"/>
</dbReference>
<dbReference type="PANTHER" id="PTHR43630">
    <property type="entry name" value="POLY-BETA-1,6-N-ACETYL-D-GLUCOSAMINE SYNTHASE"/>
    <property type="match status" value="1"/>
</dbReference>
<feature type="domain" description="Glycosyltransferase 2-like" evidence="2">
    <location>
        <begin position="4"/>
        <end position="109"/>
    </location>
</feature>
<evidence type="ECO:0000313" key="4">
    <source>
        <dbReference type="Proteomes" id="UP000178848"/>
    </source>
</evidence>
<dbReference type="EMBL" id="MGHZ01000030">
    <property type="protein sequence ID" value="OGM80556.1"/>
    <property type="molecule type" value="Genomic_DNA"/>
</dbReference>
<keyword evidence="1" id="KW-0812">Transmembrane</keyword>
<dbReference type="CDD" id="cd02511">
    <property type="entry name" value="Beta4Glucosyltransferase"/>
    <property type="match status" value="1"/>
</dbReference>
<organism evidence="3 4">
    <name type="scientific">Candidatus Woesebacteria bacterium RIFOXYB1_FULL_40_26</name>
    <dbReference type="NCBI Taxonomy" id="1802539"/>
    <lineage>
        <taxon>Bacteria</taxon>
        <taxon>Candidatus Woeseibacteriota</taxon>
    </lineage>
</organism>
<comment type="caution">
    <text evidence="3">The sequence shown here is derived from an EMBL/GenBank/DDBJ whole genome shotgun (WGS) entry which is preliminary data.</text>
</comment>
<evidence type="ECO:0000313" key="3">
    <source>
        <dbReference type="EMBL" id="OGM80556.1"/>
    </source>
</evidence>